<organism evidence="4 5">
    <name type="scientific">Solirubrobacter pauli</name>
    <dbReference type="NCBI Taxonomy" id="166793"/>
    <lineage>
        <taxon>Bacteria</taxon>
        <taxon>Bacillati</taxon>
        <taxon>Actinomycetota</taxon>
        <taxon>Thermoleophilia</taxon>
        <taxon>Solirubrobacterales</taxon>
        <taxon>Solirubrobacteraceae</taxon>
        <taxon>Solirubrobacter</taxon>
    </lineage>
</organism>
<keyword evidence="1" id="KW-0560">Oxidoreductase</keyword>
<evidence type="ECO:0000259" key="3">
    <source>
        <dbReference type="Pfam" id="PF02826"/>
    </source>
</evidence>
<name>A0A660LFB1_9ACTN</name>
<dbReference type="Proteomes" id="UP000278962">
    <property type="component" value="Unassembled WGS sequence"/>
</dbReference>
<dbReference type="PANTHER" id="PTHR43333:SF1">
    <property type="entry name" value="D-ISOMER SPECIFIC 2-HYDROXYACID DEHYDROGENASE NAD-BINDING DOMAIN-CONTAINING PROTEIN"/>
    <property type="match status" value="1"/>
</dbReference>
<dbReference type="RefSeq" id="WP_121250295.1">
    <property type="nucleotide sequence ID" value="NZ_RBIL01000001.1"/>
</dbReference>
<evidence type="ECO:0000313" key="4">
    <source>
        <dbReference type="EMBL" id="RKQ92610.1"/>
    </source>
</evidence>
<dbReference type="InterPro" id="IPR036291">
    <property type="entry name" value="NAD(P)-bd_dom_sf"/>
</dbReference>
<dbReference type="Gene3D" id="3.40.50.720">
    <property type="entry name" value="NAD(P)-binding Rossmann-like Domain"/>
    <property type="match status" value="2"/>
</dbReference>
<protein>
    <submittedName>
        <fullName evidence="4">D-3-phosphoglycerate dehydrogenase</fullName>
    </submittedName>
</protein>
<feature type="domain" description="D-isomer specific 2-hydroxyacid dehydrogenase NAD-binding" evidence="3">
    <location>
        <begin position="97"/>
        <end position="260"/>
    </location>
</feature>
<evidence type="ECO:0000256" key="1">
    <source>
        <dbReference type="ARBA" id="ARBA00023002"/>
    </source>
</evidence>
<dbReference type="PANTHER" id="PTHR43333">
    <property type="entry name" value="2-HACID_DH_C DOMAIN-CONTAINING PROTEIN"/>
    <property type="match status" value="1"/>
</dbReference>
<evidence type="ECO:0000256" key="2">
    <source>
        <dbReference type="ARBA" id="ARBA00023027"/>
    </source>
</evidence>
<dbReference type="CDD" id="cd12159">
    <property type="entry name" value="2-Hacid_dh_2"/>
    <property type="match status" value="1"/>
</dbReference>
<dbReference type="SUPFAM" id="SSF51735">
    <property type="entry name" value="NAD(P)-binding Rossmann-fold domains"/>
    <property type="match status" value="1"/>
</dbReference>
<sequence length="297" mass="31822">MPAPAIHIGPEPLAHLVEAVEDGGGRVVALAEAEAIVWAGSEADFPDELPERVRWVQLQSAGIEPWVERIRATPDGVQFTSAVGAYATQVAEHALALLLAGVRGIAGYARAKTWDRHDDPVLDGSTVAIVGAGGIGRELIRLLEPHDVKVLAVTRSGRDGTIPVDRLDEVWEAADHFVIAAPATDGTRHLVGADALARMKPHTWIVNIARGSLIDPDALVEALRAERIGGAALDVTEPEPLPDDHPLWDEPRALITPHVANPQATMDRDLAKRVRENVRRFAAGNALLAPVSRESGY</sequence>
<dbReference type="Pfam" id="PF02826">
    <property type="entry name" value="2-Hacid_dh_C"/>
    <property type="match status" value="1"/>
</dbReference>
<reference evidence="4 5" key="1">
    <citation type="submission" date="2018-10" db="EMBL/GenBank/DDBJ databases">
        <title>Genomic Encyclopedia of Archaeal and Bacterial Type Strains, Phase II (KMG-II): from individual species to whole genera.</title>
        <authorList>
            <person name="Goeker M."/>
        </authorList>
    </citation>
    <scope>NUCLEOTIDE SEQUENCE [LARGE SCALE GENOMIC DNA]</scope>
    <source>
        <strain evidence="4 5">DSM 14954</strain>
    </source>
</reference>
<comment type="caution">
    <text evidence="4">The sequence shown here is derived from an EMBL/GenBank/DDBJ whole genome shotgun (WGS) entry which is preliminary data.</text>
</comment>
<evidence type="ECO:0000313" key="5">
    <source>
        <dbReference type="Proteomes" id="UP000278962"/>
    </source>
</evidence>
<proteinExistence type="predicted"/>
<dbReference type="OrthoDB" id="4324715at2"/>
<dbReference type="GO" id="GO:0051287">
    <property type="term" value="F:NAD binding"/>
    <property type="evidence" value="ECO:0007669"/>
    <property type="project" value="InterPro"/>
</dbReference>
<dbReference type="EMBL" id="RBIL01000001">
    <property type="protein sequence ID" value="RKQ92610.1"/>
    <property type="molecule type" value="Genomic_DNA"/>
</dbReference>
<dbReference type="GO" id="GO:0016491">
    <property type="term" value="F:oxidoreductase activity"/>
    <property type="evidence" value="ECO:0007669"/>
    <property type="project" value="UniProtKB-KW"/>
</dbReference>
<dbReference type="AlphaFoldDB" id="A0A660LFB1"/>
<gene>
    <name evidence="4" type="ORF">C8N24_2462</name>
</gene>
<dbReference type="InterPro" id="IPR006140">
    <property type="entry name" value="D-isomer_DH_NAD-bd"/>
</dbReference>
<keyword evidence="5" id="KW-1185">Reference proteome</keyword>
<keyword evidence="2" id="KW-0520">NAD</keyword>
<accession>A0A660LFB1</accession>